<dbReference type="RefSeq" id="XP_004832618.1">
    <property type="nucleotide sequence ID" value="XM_004832561.1"/>
</dbReference>
<evidence type="ECO:0000313" key="2">
    <source>
        <dbReference type="Proteomes" id="UP000031512"/>
    </source>
</evidence>
<dbReference type="InterPro" id="IPR016159">
    <property type="entry name" value="Cullin_repeat-like_dom_sf"/>
</dbReference>
<organism evidence="1 2">
    <name type="scientific">Theileria equi strain WA</name>
    <dbReference type="NCBI Taxonomy" id="1537102"/>
    <lineage>
        <taxon>Eukaryota</taxon>
        <taxon>Sar</taxon>
        <taxon>Alveolata</taxon>
        <taxon>Apicomplexa</taxon>
        <taxon>Aconoidasida</taxon>
        <taxon>Piroplasmida</taxon>
        <taxon>Theileriidae</taxon>
        <taxon>Theileria</taxon>
    </lineage>
</organism>
<dbReference type="VEuPathDB" id="PiroplasmaDB:BEWA_052210"/>
<dbReference type="GeneID" id="15802773"/>
<proteinExistence type="predicted"/>
<comment type="caution">
    <text evidence="1">The sequence shown here is derived from an EMBL/GenBank/DDBJ whole genome shotgun (WGS) entry which is preliminary data.</text>
</comment>
<reference evidence="1 2" key="1">
    <citation type="journal article" date="2012" name="BMC Genomics">
        <title>Comparative genomic analysis and phylogenetic position of Theileria equi.</title>
        <authorList>
            <person name="Kappmeyer L.S."/>
            <person name="Thiagarajan M."/>
            <person name="Herndon D.R."/>
            <person name="Ramsay J.D."/>
            <person name="Caler E."/>
            <person name="Djikeng A."/>
            <person name="Gillespie J.J."/>
            <person name="Lau A.O."/>
            <person name="Roalson E.H."/>
            <person name="Silva J.C."/>
            <person name="Silva M.G."/>
            <person name="Suarez C.E."/>
            <person name="Ueti M.W."/>
            <person name="Nene V.M."/>
            <person name="Mealey R.H."/>
            <person name="Knowles D.P."/>
            <person name="Brayton K.A."/>
        </authorList>
    </citation>
    <scope>NUCLEOTIDE SEQUENCE [LARGE SCALE GENOMIC DNA]</scope>
    <source>
        <strain evidence="1 2">WA</strain>
    </source>
</reference>
<dbReference type="Proteomes" id="UP000031512">
    <property type="component" value="Unassembled WGS sequence"/>
</dbReference>
<name>L1LCU6_THEEQ</name>
<dbReference type="eggNOG" id="ENOG502QXMX">
    <property type="taxonomic scope" value="Eukaryota"/>
</dbReference>
<gene>
    <name evidence="1" type="ORF">BEWA_052210</name>
</gene>
<sequence length="218" mass="24785">MDDDLRNNQLASSLLNACDGFKLESTDENLPQLLDFIEFFRYLSHFGESKLASIYTSKIEKILKLKEKNLFKSLNNDPNHCSRIIAEVKRIGFSDTERVIIGFLENRSRYIKECLENSRDFAKKDPKSGLNEVILTLKKGLHSTVLCYRTVFGGVDVHLSTFVNKSIQDAMSTIRSILRENDMGDIGSEETLDLSRELDSISDSFGSFGLSFKSLIMY</sequence>
<keyword evidence="2" id="KW-1185">Reference proteome</keyword>
<evidence type="ECO:0000313" key="1">
    <source>
        <dbReference type="EMBL" id="EKX73166.1"/>
    </source>
</evidence>
<accession>L1LCU6</accession>
<dbReference type="KEGG" id="beq:BEWA_052210"/>
<dbReference type="AlphaFoldDB" id="L1LCU6"/>
<dbReference type="SUPFAM" id="SSF74788">
    <property type="entry name" value="Cullin repeat-like"/>
    <property type="match status" value="1"/>
</dbReference>
<dbReference type="OrthoDB" id="361193at2759"/>
<protein>
    <submittedName>
        <fullName evidence="1">Uncharacterized protein</fullName>
    </submittedName>
</protein>
<dbReference type="EMBL" id="ACOU01000003">
    <property type="protein sequence ID" value="EKX73166.1"/>
    <property type="molecule type" value="Genomic_DNA"/>
</dbReference>